<dbReference type="GO" id="GO:0005739">
    <property type="term" value="C:mitochondrion"/>
    <property type="evidence" value="ECO:0007669"/>
    <property type="project" value="TreeGrafter"/>
</dbReference>
<evidence type="ECO:0000256" key="4">
    <source>
        <dbReference type="ARBA" id="ARBA00022605"/>
    </source>
</evidence>
<evidence type="ECO:0000256" key="9">
    <source>
        <dbReference type="RuleBase" id="RU004106"/>
    </source>
</evidence>
<dbReference type="STRING" id="407821.A0A087UHS2"/>
<dbReference type="InterPro" id="IPR043132">
    <property type="entry name" value="BCAT-like_C"/>
</dbReference>
<dbReference type="GO" id="GO:0009099">
    <property type="term" value="P:L-valine biosynthetic process"/>
    <property type="evidence" value="ECO:0007669"/>
    <property type="project" value="TreeGrafter"/>
</dbReference>
<dbReference type="GO" id="GO:0052654">
    <property type="term" value="F:L-leucine-2-oxoglutarate transaminase activity"/>
    <property type="evidence" value="ECO:0007669"/>
    <property type="project" value="RHEA"/>
</dbReference>
<evidence type="ECO:0000256" key="3">
    <source>
        <dbReference type="ARBA" id="ARBA00022576"/>
    </source>
</evidence>
<evidence type="ECO:0000256" key="2">
    <source>
        <dbReference type="ARBA" id="ARBA00009320"/>
    </source>
</evidence>
<feature type="modified residue" description="N6-(pyridoxal phosphate)lysine" evidence="8">
    <location>
        <position position="237"/>
    </location>
</feature>
<dbReference type="PIRSF" id="PIRSF006468">
    <property type="entry name" value="BCAT1"/>
    <property type="match status" value="1"/>
</dbReference>
<evidence type="ECO:0000256" key="5">
    <source>
        <dbReference type="ARBA" id="ARBA00022679"/>
    </source>
</evidence>
<dbReference type="InterPro" id="IPR005786">
    <property type="entry name" value="B_amino_transII"/>
</dbReference>
<dbReference type="Proteomes" id="UP000054359">
    <property type="component" value="Unassembled WGS sequence"/>
</dbReference>
<dbReference type="EMBL" id="KK119852">
    <property type="protein sequence ID" value="KFM76911.1"/>
    <property type="molecule type" value="Genomic_DNA"/>
</dbReference>
<keyword evidence="3 11" id="KW-0032">Aminotransferase</keyword>
<evidence type="ECO:0000256" key="8">
    <source>
        <dbReference type="PIRSR" id="PIRSR006468-1"/>
    </source>
</evidence>
<gene>
    <name evidence="12" type="ORF">X975_08026</name>
</gene>
<dbReference type="InterPro" id="IPR033939">
    <property type="entry name" value="BCAT_family"/>
</dbReference>
<evidence type="ECO:0000256" key="10">
    <source>
        <dbReference type="RuleBase" id="RU004516"/>
    </source>
</evidence>
<evidence type="ECO:0000313" key="12">
    <source>
        <dbReference type="EMBL" id="KFM76911.1"/>
    </source>
</evidence>
<dbReference type="FunFam" id="3.30.470.10:FF:000002">
    <property type="entry name" value="Branched-chain-amino-acid aminotransferase"/>
    <property type="match status" value="1"/>
</dbReference>
<accession>A0A087UHS2</accession>
<dbReference type="OrthoDB" id="1732691at2759"/>
<dbReference type="PANTHER" id="PTHR11825">
    <property type="entry name" value="SUBGROUP IIII AMINOTRANSFERASE"/>
    <property type="match status" value="1"/>
</dbReference>
<evidence type="ECO:0000256" key="11">
    <source>
        <dbReference type="RuleBase" id="RU004517"/>
    </source>
</evidence>
<dbReference type="CDD" id="cd01557">
    <property type="entry name" value="BCAT_beta_family"/>
    <property type="match status" value="1"/>
</dbReference>
<protein>
    <recommendedName>
        <fullName evidence="11">Branched-chain-amino-acid aminotransferase</fullName>
        <ecNumber evidence="11">2.6.1.42</ecNumber>
    </recommendedName>
</protein>
<comment type="catalytic activity">
    <reaction evidence="11">
        <text>L-leucine + 2-oxoglutarate = 4-methyl-2-oxopentanoate + L-glutamate</text>
        <dbReference type="Rhea" id="RHEA:18321"/>
        <dbReference type="ChEBI" id="CHEBI:16810"/>
        <dbReference type="ChEBI" id="CHEBI:17865"/>
        <dbReference type="ChEBI" id="CHEBI:29985"/>
        <dbReference type="ChEBI" id="CHEBI:57427"/>
        <dbReference type="EC" id="2.6.1.42"/>
    </reaction>
</comment>
<dbReference type="EC" id="2.6.1.42" evidence="11"/>
<dbReference type="GO" id="GO:0009098">
    <property type="term" value="P:L-leucine biosynthetic process"/>
    <property type="evidence" value="ECO:0007669"/>
    <property type="project" value="TreeGrafter"/>
</dbReference>
<dbReference type="SUPFAM" id="SSF56752">
    <property type="entry name" value="D-aminoacid aminotransferase-like PLP-dependent enzymes"/>
    <property type="match status" value="1"/>
</dbReference>
<comment type="similarity">
    <text evidence="2 9">Belongs to the class-IV pyridoxal-phosphate-dependent aminotransferase family.</text>
</comment>
<evidence type="ECO:0000256" key="6">
    <source>
        <dbReference type="ARBA" id="ARBA00022898"/>
    </source>
</evidence>
<evidence type="ECO:0000256" key="1">
    <source>
        <dbReference type="ARBA" id="ARBA00001933"/>
    </source>
</evidence>
<dbReference type="PANTHER" id="PTHR11825:SF44">
    <property type="entry name" value="BRANCHED-CHAIN-AMINO-ACID AMINOTRANSFERASE"/>
    <property type="match status" value="1"/>
</dbReference>
<dbReference type="InterPro" id="IPR043131">
    <property type="entry name" value="BCAT-like_N"/>
</dbReference>
<dbReference type="OMA" id="TGPYFRT"/>
<organism evidence="12 13">
    <name type="scientific">Stegodyphus mimosarum</name>
    <name type="common">African social velvet spider</name>
    <dbReference type="NCBI Taxonomy" id="407821"/>
    <lineage>
        <taxon>Eukaryota</taxon>
        <taxon>Metazoa</taxon>
        <taxon>Ecdysozoa</taxon>
        <taxon>Arthropoda</taxon>
        <taxon>Chelicerata</taxon>
        <taxon>Arachnida</taxon>
        <taxon>Araneae</taxon>
        <taxon>Araneomorphae</taxon>
        <taxon>Entelegynae</taxon>
        <taxon>Eresoidea</taxon>
        <taxon>Eresidae</taxon>
        <taxon>Stegodyphus</taxon>
    </lineage>
</organism>
<keyword evidence="5 11" id="KW-0808">Transferase</keyword>
<name>A0A087UHS2_STEMI</name>
<keyword evidence="6 10" id="KW-0663">Pyridoxal phosphate</keyword>
<dbReference type="FunFam" id="3.20.10.10:FF:000004">
    <property type="entry name" value="Branched-chain-amino-acid aminotransferase"/>
    <property type="match status" value="1"/>
</dbReference>
<dbReference type="PROSITE" id="PS00770">
    <property type="entry name" value="AA_TRANSFER_CLASS_4"/>
    <property type="match status" value="1"/>
</dbReference>
<dbReference type="GO" id="GO:0052655">
    <property type="term" value="F:L-valine-2-oxoglutarate transaminase activity"/>
    <property type="evidence" value="ECO:0007669"/>
    <property type="project" value="RHEA"/>
</dbReference>
<dbReference type="GO" id="GO:0052656">
    <property type="term" value="F:L-isoleucine-2-oxoglutarate transaminase activity"/>
    <property type="evidence" value="ECO:0007669"/>
    <property type="project" value="RHEA"/>
</dbReference>
<evidence type="ECO:0000256" key="7">
    <source>
        <dbReference type="ARBA" id="ARBA00023304"/>
    </source>
</evidence>
<evidence type="ECO:0000313" key="13">
    <source>
        <dbReference type="Proteomes" id="UP000054359"/>
    </source>
</evidence>
<reference evidence="12 13" key="1">
    <citation type="submission" date="2013-11" db="EMBL/GenBank/DDBJ databases">
        <title>Genome sequencing of Stegodyphus mimosarum.</title>
        <authorList>
            <person name="Bechsgaard J."/>
        </authorList>
    </citation>
    <scope>NUCLEOTIDE SEQUENCE [LARGE SCALE GENOMIC DNA]</scope>
</reference>
<comment type="catalytic activity">
    <reaction evidence="11">
        <text>L-valine + 2-oxoglutarate = 3-methyl-2-oxobutanoate + L-glutamate</text>
        <dbReference type="Rhea" id="RHEA:24813"/>
        <dbReference type="ChEBI" id="CHEBI:11851"/>
        <dbReference type="ChEBI" id="CHEBI:16810"/>
        <dbReference type="ChEBI" id="CHEBI:29985"/>
        <dbReference type="ChEBI" id="CHEBI:57762"/>
        <dbReference type="EC" id="2.6.1.42"/>
    </reaction>
</comment>
<dbReference type="AlphaFoldDB" id="A0A087UHS2"/>
<dbReference type="Gene3D" id="3.30.470.10">
    <property type="match status" value="1"/>
</dbReference>
<proteinExistence type="inferred from homology"/>
<comment type="cofactor">
    <cofactor evidence="1 10">
        <name>pyridoxal 5'-phosphate</name>
        <dbReference type="ChEBI" id="CHEBI:597326"/>
    </cofactor>
</comment>
<dbReference type="Gene3D" id="3.20.10.10">
    <property type="entry name" value="D-amino Acid Aminotransferase, subunit A, domain 2"/>
    <property type="match status" value="1"/>
</dbReference>
<keyword evidence="13" id="KW-1185">Reference proteome</keyword>
<dbReference type="InterPro" id="IPR001544">
    <property type="entry name" value="Aminotrans_IV"/>
</dbReference>
<feature type="non-terminal residue" evidence="12">
    <location>
        <position position="401"/>
    </location>
</feature>
<dbReference type="InterPro" id="IPR036038">
    <property type="entry name" value="Aminotransferase-like"/>
</dbReference>
<dbReference type="NCBIfam" id="TIGR01123">
    <property type="entry name" value="ilvE_II"/>
    <property type="match status" value="1"/>
</dbReference>
<comment type="catalytic activity">
    <reaction evidence="11">
        <text>L-isoleucine + 2-oxoglutarate = (S)-3-methyl-2-oxopentanoate + L-glutamate</text>
        <dbReference type="Rhea" id="RHEA:24801"/>
        <dbReference type="ChEBI" id="CHEBI:16810"/>
        <dbReference type="ChEBI" id="CHEBI:29985"/>
        <dbReference type="ChEBI" id="CHEBI:35146"/>
        <dbReference type="ChEBI" id="CHEBI:58045"/>
        <dbReference type="EC" id="2.6.1.42"/>
    </reaction>
</comment>
<keyword evidence="7 11" id="KW-0100">Branched-chain amino acid biosynthesis</keyword>
<dbReference type="Pfam" id="PF01063">
    <property type="entry name" value="Aminotran_4"/>
    <property type="match status" value="1"/>
</dbReference>
<dbReference type="NCBIfam" id="NF009897">
    <property type="entry name" value="PRK13357.1"/>
    <property type="match status" value="1"/>
</dbReference>
<dbReference type="InterPro" id="IPR018300">
    <property type="entry name" value="Aminotrans_IV_CS"/>
</dbReference>
<keyword evidence="4 11" id="KW-0028">Amino-acid biosynthesis</keyword>
<sequence length="401" mass="45011">MEISLPIIFRFSATQCKRYIPAVCLSRCNATTTGNGTFKFSDLQIETIQPSKKAPKPDSKQIKFGSIYTDHMFEVDWTRTDGWGIPRIVPVHNFQLHPGSKVLHYAQAVFEGLKAFKYSNGTAALFRPEKNMDRLLLSCKRAELPLFAPDELLKCLKKLVAIEKDWIPDAEGCSLYVRPTAIGIEQNLGVQASNKALLYILTCPVGPYFTSGEEKPVSLLADPLFVRAWPGGIGDRKMASNYAPTLYVQRIAQEQGLQQVLWLMGKDFQITEVGAMNVFFVLKQTNGEIELVTPPLDGTILPGIVRQSILDLAREWKEFVVSERPINMHEIIAANKEGRLLEMFGSGTAVSVCPVSKVRFLNEDINVPTTQHESPLYRRFLKTLTDIQYGRIASDWSVPIE</sequence>